<evidence type="ECO:0000313" key="1">
    <source>
        <dbReference type="EMBL" id="KAI3687230.1"/>
    </source>
</evidence>
<sequence length="202" mass="22562">MDWSKLPDSQRQELEQLQKQFQEHQAQQQKQHESVQQPLPPAYDPFQMHQPYDPSRAYDHSYYYNYHDPSQQQRHHQYDASYYQNYYSNSYHQQPYTTASATAPNEPQRNAESGSGYLGLGQGQVHDSYVNQLNLGGGQPNPGYAGAPGLNPTAAAAAVAALSQLTQFAGAMGAPVAGGGHYDPGHFRPPVFVREQVYKVSC</sequence>
<protein>
    <submittedName>
        <fullName evidence="1">Uncharacterized protein</fullName>
    </submittedName>
</protein>
<keyword evidence="2" id="KW-1185">Reference proteome</keyword>
<reference evidence="2" key="1">
    <citation type="journal article" date="2022" name="Mol. Ecol. Resour.">
        <title>The genomes of chicory, endive, great burdock and yacon provide insights into Asteraceae palaeo-polyploidization history and plant inulin production.</title>
        <authorList>
            <person name="Fan W."/>
            <person name="Wang S."/>
            <person name="Wang H."/>
            <person name="Wang A."/>
            <person name="Jiang F."/>
            <person name="Liu H."/>
            <person name="Zhao H."/>
            <person name="Xu D."/>
            <person name="Zhang Y."/>
        </authorList>
    </citation>
    <scope>NUCLEOTIDE SEQUENCE [LARGE SCALE GENOMIC DNA]</scope>
    <source>
        <strain evidence="2">cv. Yunnan</strain>
    </source>
</reference>
<reference evidence="1 2" key="2">
    <citation type="journal article" date="2022" name="Mol. Ecol. Resour.">
        <title>The genomes of chicory, endive, great burdock and yacon provide insights into Asteraceae paleo-polyploidization history and plant inulin production.</title>
        <authorList>
            <person name="Fan W."/>
            <person name="Wang S."/>
            <person name="Wang H."/>
            <person name="Wang A."/>
            <person name="Jiang F."/>
            <person name="Liu H."/>
            <person name="Zhao H."/>
            <person name="Xu D."/>
            <person name="Zhang Y."/>
        </authorList>
    </citation>
    <scope>NUCLEOTIDE SEQUENCE [LARGE SCALE GENOMIC DNA]</scope>
    <source>
        <strain evidence="2">cv. Yunnan</strain>
        <tissue evidence="1">Leaves</tissue>
    </source>
</reference>
<gene>
    <name evidence="1" type="ORF">L1987_80924</name>
</gene>
<dbReference type="EMBL" id="CM042044">
    <property type="protein sequence ID" value="KAI3687230.1"/>
    <property type="molecule type" value="Genomic_DNA"/>
</dbReference>
<proteinExistence type="predicted"/>
<organism evidence="1 2">
    <name type="scientific">Smallanthus sonchifolius</name>
    <dbReference type="NCBI Taxonomy" id="185202"/>
    <lineage>
        <taxon>Eukaryota</taxon>
        <taxon>Viridiplantae</taxon>
        <taxon>Streptophyta</taxon>
        <taxon>Embryophyta</taxon>
        <taxon>Tracheophyta</taxon>
        <taxon>Spermatophyta</taxon>
        <taxon>Magnoliopsida</taxon>
        <taxon>eudicotyledons</taxon>
        <taxon>Gunneridae</taxon>
        <taxon>Pentapetalae</taxon>
        <taxon>asterids</taxon>
        <taxon>campanulids</taxon>
        <taxon>Asterales</taxon>
        <taxon>Asteraceae</taxon>
        <taxon>Asteroideae</taxon>
        <taxon>Heliantheae alliance</taxon>
        <taxon>Millerieae</taxon>
        <taxon>Smallanthus</taxon>
    </lineage>
</organism>
<accession>A0ACB8YP10</accession>
<evidence type="ECO:0000313" key="2">
    <source>
        <dbReference type="Proteomes" id="UP001056120"/>
    </source>
</evidence>
<comment type="caution">
    <text evidence="1">The sequence shown here is derived from an EMBL/GenBank/DDBJ whole genome shotgun (WGS) entry which is preliminary data.</text>
</comment>
<dbReference type="Proteomes" id="UP001056120">
    <property type="component" value="Linkage Group LG27"/>
</dbReference>
<name>A0ACB8YP10_9ASTR</name>